<evidence type="ECO:0000256" key="7">
    <source>
        <dbReference type="ARBA" id="ARBA00023315"/>
    </source>
</evidence>
<feature type="domain" description="Chalcone/stilbene synthase C-terminal" evidence="11">
    <location>
        <begin position="238"/>
        <end position="386"/>
    </location>
</feature>
<dbReference type="FunFam" id="3.40.47.10:FF:000014">
    <property type="entry name" value="Chalcone synthase 1"/>
    <property type="match status" value="1"/>
</dbReference>
<keyword evidence="13" id="KW-1185">Reference proteome</keyword>
<reference evidence="12" key="1">
    <citation type="submission" date="2022-08" db="EMBL/GenBank/DDBJ databases">
        <authorList>
            <person name="Marques A."/>
        </authorList>
    </citation>
    <scope>NUCLEOTIDE SEQUENCE</scope>
    <source>
        <strain evidence="12">RhyPub2mFocal</strain>
        <tissue evidence="12">Leaves</tissue>
    </source>
</reference>
<evidence type="ECO:0000256" key="8">
    <source>
        <dbReference type="PIRSR" id="PIRSR000451-1"/>
    </source>
</evidence>
<sequence>MEKVEDTQQAQGVASVLAIGTAVPPVRISQDEYTDFYFRITNSEHLTGLKEKMTRICNKSTIKQRYLSMMANDAESLRKSPSISKCWESSLDARQEILEEDVAKLGKEAAMAAIKEWNQPISKITHLIFCTNSSVNCPGADCQLVHLLGLSPTVKRVMLCYQGCQYGATVLRLAKDLAENNCGARVLIVTSENLIHAFCGPCESNPEFLVPQALFGDGAAALIVGADPNLAVEHPLYEIISAMETIIPDTMNAITMLLRQAGDIVNIAPSVPKYVSEIIMGCVEEALKPFGITDLNSLFWIIHPGGPAILNQAEEKLQLDKEKLTMSRKVLADVGNLSGPTVLFIMDQMRKKSVAEGKSTTGDGFEFGMLLAFGPGISVETLLLHACSI</sequence>
<evidence type="ECO:0000259" key="11">
    <source>
        <dbReference type="Pfam" id="PF02797"/>
    </source>
</evidence>
<dbReference type="CDD" id="cd00831">
    <property type="entry name" value="CHS_like"/>
    <property type="match status" value="1"/>
</dbReference>
<dbReference type="EC" id="2.3.1.74" evidence="4"/>
<dbReference type="GO" id="GO:0010208">
    <property type="term" value="P:pollen wall assembly"/>
    <property type="evidence" value="ECO:0007669"/>
    <property type="project" value="UniProtKB-ARBA"/>
</dbReference>
<dbReference type="GO" id="GO:0009813">
    <property type="term" value="P:flavonoid biosynthetic process"/>
    <property type="evidence" value="ECO:0007669"/>
    <property type="project" value="UniProtKB-KW"/>
</dbReference>
<evidence type="ECO:0000256" key="1">
    <source>
        <dbReference type="ARBA" id="ARBA00002969"/>
    </source>
</evidence>
<gene>
    <name evidence="12" type="ORF">LUZ62_084684</name>
</gene>
<dbReference type="InterPro" id="IPR012328">
    <property type="entry name" value="Chalcone/stilbene_synt_C"/>
</dbReference>
<evidence type="ECO:0000256" key="6">
    <source>
        <dbReference type="ARBA" id="ARBA00023241"/>
    </source>
</evidence>
<evidence type="ECO:0000256" key="5">
    <source>
        <dbReference type="ARBA" id="ARBA00022679"/>
    </source>
</evidence>
<dbReference type="FunFam" id="3.40.47.10:FF:000025">
    <property type="entry name" value="Chalcone synthase 2"/>
    <property type="match status" value="1"/>
</dbReference>
<dbReference type="GO" id="GO:0016210">
    <property type="term" value="F:naringenin-chalcone synthase activity"/>
    <property type="evidence" value="ECO:0007669"/>
    <property type="project" value="UniProtKB-EC"/>
</dbReference>
<dbReference type="EMBL" id="JAMFTS010000005">
    <property type="protein sequence ID" value="KAJ4750279.1"/>
    <property type="molecule type" value="Genomic_DNA"/>
</dbReference>
<proteinExistence type="inferred from homology"/>
<evidence type="ECO:0000259" key="10">
    <source>
        <dbReference type="Pfam" id="PF00195"/>
    </source>
</evidence>
<evidence type="ECO:0000256" key="4">
    <source>
        <dbReference type="ARBA" id="ARBA00012975"/>
    </source>
</evidence>
<evidence type="ECO:0000256" key="9">
    <source>
        <dbReference type="RuleBase" id="RU003633"/>
    </source>
</evidence>
<dbReference type="InterPro" id="IPR016039">
    <property type="entry name" value="Thiolase-like"/>
</dbReference>
<evidence type="ECO:0000313" key="13">
    <source>
        <dbReference type="Proteomes" id="UP001140206"/>
    </source>
</evidence>
<protein>
    <recommendedName>
        <fullName evidence="4">chalcone synthase</fullName>
        <ecNumber evidence="4">2.3.1.74</ecNumber>
    </recommendedName>
</protein>
<feature type="active site" description="Acyl-thioester intermediate" evidence="8">
    <location>
        <position position="164"/>
    </location>
</feature>
<dbReference type="GO" id="GO:0030639">
    <property type="term" value="P:polyketide biosynthetic process"/>
    <property type="evidence" value="ECO:0007669"/>
    <property type="project" value="TreeGrafter"/>
</dbReference>
<dbReference type="Gene3D" id="3.40.47.10">
    <property type="match status" value="2"/>
</dbReference>
<dbReference type="InterPro" id="IPR011141">
    <property type="entry name" value="Polyketide_synthase_type-III"/>
</dbReference>
<dbReference type="InterPro" id="IPR001099">
    <property type="entry name" value="Chalcone/stilbene_synt_N"/>
</dbReference>
<dbReference type="PIRSF" id="PIRSF000451">
    <property type="entry name" value="PKS_III"/>
    <property type="match status" value="1"/>
</dbReference>
<dbReference type="Proteomes" id="UP001140206">
    <property type="component" value="Chromosome 5"/>
</dbReference>
<name>A0AAV8C6A9_9POAL</name>
<evidence type="ECO:0000256" key="3">
    <source>
        <dbReference type="ARBA" id="ARBA00005531"/>
    </source>
</evidence>
<feature type="domain" description="Chalcone/stilbene synthase N-terminal" evidence="10">
    <location>
        <begin position="2"/>
        <end position="228"/>
    </location>
</feature>
<comment type="pathway">
    <text evidence="2">Secondary metabolite biosynthesis; flavonoid biosynthesis.</text>
</comment>
<keyword evidence="5 9" id="KW-0808">Transferase</keyword>
<evidence type="ECO:0000256" key="2">
    <source>
        <dbReference type="ARBA" id="ARBA00004966"/>
    </source>
</evidence>
<dbReference type="PANTHER" id="PTHR11877">
    <property type="entry name" value="HYDROXYMETHYLGLUTARYL-COA SYNTHASE"/>
    <property type="match status" value="1"/>
</dbReference>
<evidence type="ECO:0000313" key="12">
    <source>
        <dbReference type="EMBL" id="KAJ4750279.1"/>
    </source>
</evidence>
<comment type="function">
    <text evidence="1">The primary product of this enzyme is 4,2',4',6'-tetrahydroxychalcone (also termed naringenin-chalcone or chalcone) which can under specific conditions spontaneously isomerize into naringenin.</text>
</comment>
<dbReference type="Pfam" id="PF02797">
    <property type="entry name" value="Chal_sti_synt_C"/>
    <property type="match status" value="1"/>
</dbReference>
<dbReference type="AlphaFoldDB" id="A0AAV8C6A9"/>
<accession>A0AAV8C6A9</accession>
<comment type="caution">
    <text evidence="12">The sequence shown here is derived from an EMBL/GenBank/DDBJ whole genome shotgun (WGS) entry which is preliminary data.</text>
</comment>
<comment type="similarity">
    <text evidence="3 9">Belongs to the thiolase-like superfamily. Chalcone/stilbene synthases family.</text>
</comment>
<dbReference type="SUPFAM" id="SSF53901">
    <property type="entry name" value="Thiolase-like"/>
    <property type="match status" value="2"/>
</dbReference>
<keyword evidence="7 9" id="KW-0012">Acyltransferase</keyword>
<dbReference type="Pfam" id="PF00195">
    <property type="entry name" value="Chal_sti_synt_N"/>
    <property type="match status" value="1"/>
</dbReference>
<organism evidence="12 13">
    <name type="scientific">Rhynchospora pubera</name>
    <dbReference type="NCBI Taxonomy" id="906938"/>
    <lineage>
        <taxon>Eukaryota</taxon>
        <taxon>Viridiplantae</taxon>
        <taxon>Streptophyta</taxon>
        <taxon>Embryophyta</taxon>
        <taxon>Tracheophyta</taxon>
        <taxon>Spermatophyta</taxon>
        <taxon>Magnoliopsida</taxon>
        <taxon>Liliopsida</taxon>
        <taxon>Poales</taxon>
        <taxon>Cyperaceae</taxon>
        <taxon>Cyperoideae</taxon>
        <taxon>Rhynchosporeae</taxon>
        <taxon>Rhynchospora</taxon>
    </lineage>
</organism>
<keyword evidence="6" id="KW-0284">Flavonoid biosynthesis</keyword>
<dbReference type="PANTHER" id="PTHR11877:SF14">
    <property type="entry name" value="CHALCONE SYNTHASE"/>
    <property type="match status" value="1"/>
</dbReference>